<dbReference type="EMBL" id="JBBXJM010000004">
    <property type="protein sequence ID" value="KAL1409182.1"/>
    <property type="molecule type" value="Genomic_DNA"/>
</dbReference>
<dbReference type="Pfam" id="PF02567">
    <property type="entry name" value="PhzC-PhzF"/>
    <property type="match status" value="1"/>
</dbReference>
<dbReference type="SUPFAM" id="SSF54506">
    <property type="entry name" value="Diaminopimelate epimerase-like"/>
    <property type="match status" value="1"/>
</dbReference>
<dbReference type="InterPro" id="IPR003719">
    <property type="entry name" value="Phenazine_PhzF-like"/>
</dbReference>
<protein>
    <recommendedName>
        <fullName evidence="5">Phenazine biosynthesis protein</fullName>
    </recommendedName>
</protein>
<dbReference type="PANTHER" id="PTHR13774:SF17">
    <property type="entry name" value="PHENAZINE BIOSYNTHESIS-LIKE DOMAIN-CONTAINING PROTEIN"/>
    <property type="match status" value="1"/>
</dbReference>
<evidence type="ECO:0000313" key="3">
    <source>
        <dbReference type="EMBL" id="KAL1409182.1"/>
    </source>
</evidence>
<dbReference type="RefSeq" id="XP_069209126.1">
    <property type="nucleotide sequence ID" value="XM_069354484.1"/>
</dbReference>
<dbReference type="NCBIfam" id="TIGR00654">
    <property type="entry name" value="PhzF_family"/>
    <property type="match status" value="1"/>
</dbReference>
<accession>A0ABR3Q3J3</accession>
<organism evidence="3 4">
    <name type="scientific">Vanrija albida</name>
    <dbReference type="NCBI Taxonomy" id="181172"/>
    <lineage>
        <taxon>Eukaryota</taxon>
        <taxon>Fungi</taxon>
        <taxon>Dikarya</taxon>
        <taxon>Basidiomycota</taxon>
        <taxon>Agaricomycotina</taxon>
        <taxon>Tremellomycetes</taxon>
        <taxon>Trichosporonales</taxon>
        <taxon>Trichosporonaceae</taxon>
        <taxon>Vanrija</taxon>
    </lineage>
</organism>
<sequence length="325" mass="34550">MSTRVEVDHAVDPLVFVIAHYTTTMPLPRLQYQVVNAFAPTPHAGNQASVVLLPAGDPRARDDGYLQAVAADFNLAETAYLEPLSPTASVPTYALRWFTPVEEVPLCGHATLAAAHVLFTLHPQADELAFETRWRGTLRAHREGEGVRLDLPVAEVTPHPDASVGAVVAAALGFAEEDILRVGVYDYGGDTPVVQLRPGVDLASLVLDKSRLGDKVPVILVVTQLAESGETLRANARVFDPYLADPEDPVTGSAWATLTGYYLAGMGSADAAAALGVAADALGAAEIDARQLSRRGGGMLCRLVEGRAHLVGRGWRTHVGELEVL</sequence>
<comment type="caution">
    <text evidence="3">The sequence shown here is derived from an EMBL/GenBank/DDBJ whole genome shotgun (WGS) entry which is preliminary data.</text>
</comment>
<keyword evidence="4" id="KW-1185">Reference proteome</keyword>
<evidence type="ECO:0000256" key="1">
    <source>
        <dbReference type="ARBA" id="ARBA00008270"/>
    </source>
</evidence>
<dbReference type="PANTHER" id="PTHR13774">
    <property type="entry name" value="PHENAZINE BIOSYNTHESIS PROTEIN"/>
    <property type="match status" value="1"/>
</dbReference>
<reference evidence="3 4" key="1">
    <citation type="submission" date="2023-08" db="EMBL/GenBank/DDBJ databases">
        <title>Annotated Genome Sequence of Vanrija albida AlHP1.</title>
        <authorList>
            <person name="Herzog R."/>
        </authorList>
    </citation>
    <scope>NUCLEOTIDE SEQUENCE [LARGE SCALE GENOMIC DNA]</scope>
    <source>
        <strain evidence="3 4">AlHP1</strain>
    </source>
</reference>
<evidence type="ECO:0000313" key="4">
    <source>
        <dbReference type="Proteomes" id="UP001565368"/>
    </source>
</evidence>
<name>A0ABR3Q3J3_9TREE</name>
<evidence type="ECO:0008006" key="5">
    <source>
        <dbReference type="Google" id="ProtNLM"/>
    </source>
</evidence>
<keyword evidence="2" id="KW-0413">Isomerase</keyword>
<evidence type="ECO:0000256" key="2">
    <source>
        <dbReference type="ARBA" id="ARBA00023235"/>
    </source>
</evidence>
<comment type="similarity">
    <text evidence="1">Belongs to the PhzF family.</text>
</comment>
<proteinExistence type="inferred from homology"/>
<dbReference type="Proteomes" id="UP001565368">
    <property type="component" value="Unassembled WGS sequence"/>
</dbReference>
<dbReference type="GeneID" id="95987055"/>
<dbReference type="Gene3D" id="3.10.310.10">
    <property type="entry name" value="Diaminopimelate Epimerase, Chain A, domain 1"/>
    <property type="match status" value="2"/>
</dbReference>
<gene>
    <name evidence="3" type="ORF">Q8F55_006012</name>
</gene>